<dbReference type="VEuPathDB" id="PlasmoDB:PVVCY_0401420"/>
<organism evidence="3 4">
    <name type="scientific">Plasmodium vinckei vinckei</name>
    <dbReference type="NCBI Taxonomy" id="54757"/>
    <lineage>
        <taxon>Eukaryota</taxon>
        <taxon>Sar</taxon>
        <taxon>Alveolata</taxon>
        <taxon>Apicomplexa</taxon>
        <taxon>Aconoidasida</taxon>
        <taxon>Haemosporida</taxon>
        <taxon>Plasmodiidae</taxon>
        <taxon>Plasmodium</taxon>
        <taxon>Plasmodium (Vinckeia)</taxon>
    </lineage>
</organism>
<dbReference type="EMBL" id="LR215060">
    <property type="protein sequence ID" value="VEV55044.1"/>
    <property type="molecule type" value="Genomic_DNA"/>
</dbReference>
<accession>A0A449BNM7</accession>
<name>A0A449BNM7_PLAVN</name>
<protein>
    <submittedName>
        <fullName evidence="3">Uncharacterized protein</fullName>
    </submittedName>
</protein>
<keyword evidence="2" id="KW-0812">Transmembrane</keyword>
<sequence length="1682" mass="203242">MNFNYIIKSNELKYEKGKSNEFYVSSKGSIDINNENFVKHYENYLKNENKLFIYSCHQLFEASNYNHLEKILCNYGTNDVVEKFNAKLSCAQGFKNELVENYKMSKEDEYLENVLKREKHTTYHNIRQNCIVKMEKEFNIKTKEEYDNFERHEIEKQDFQKKKKIENILLDIINASIKLKKIEDNYGDHFLYEKLFTLEKNLFAKKIKNIDEHVQANIHLNQTNNRIIEYTKKIKSNNIYYKNEDNNELNKFISTSTILKDQKIDNFFFLNLRDVSYLDKNNNIEKRAFISLIEYLSANSNVLNIKNKFPSIDFLNKLSNKLWDRYFNYKEKILDQISYPDFNHVNEQMVINFENTDKTFQYSASDYSEGKINGLGVLKFLILNIFRKRVYIIFFFFRIFSSMNFGSRLKIPLKIVITGKIKKEVKVLAKYLKNKYSLKVYDFDKIQKEAEYICQKNNVNKNVSDLNGETNEEGCQNAKYKISKKLKKIINKLKQEEISDYTKDILYVDLLYYRIKYDNDIFLNINKKCKKYNGYIIINFFYSLRQYILYELKFKNRFFLNNFVHNNLDIVKKARSLLELETTYLKKNENKENVMEENGHASKDINREDETSKDIAKNNKRKKNKLQKKLNSIMNEENEIGNQSNDSYINYIEKKNILFFSNFICKIFDINKMKNKDKFESIDMHFHININKRKMNKYLYRYFNKNNIYYSISCHKCEDVCEDKDKFEFGYEGKNENPDLHLRIYLKRLTKIGIENQHVSNIETKKKYIMIKCNIVLLCKHLKKKKNIKKKNEGKCSFLKLEKYYEEKNKVAKYSYPYLIKKNFQYDKSYVEINKFLKSYTNSPRIYVLKKYIFKYSSKIIKKAIISLKKISNDCGERQELKTSIDNIVDKDKIYKYVKRINIDKNLVNYFRERYLNIIRSYIIQLFNLFAWEEKFEQNIKKNIKHIKKNVYSFIDFIDMHKINDVIKLQNNMTKIGIQNDKSKMLMLNMVINIQKKIWINILKAKNKNYKKKYIYIQTWFYRQLIFLTFLKFNQINIEHKLYTDLQFFVHEFIYSLLHYDNIMLCKNEDRNKFYVFNYFPKNIKELFIYENGNYHFPFYNLMKKDSTKFFVDIPEDNHNKKSNKPNNSENKNNNINQYLKHEQSYIFLAKEYKAISNFIFYYKLDEIINNSIISLRNKIYIFQDINNKINAFVTLHYTCVYNRLNYVCDLVRNYILAFKPIPSHLFDTLNGNFYNKLDDVTKLENEISFKDGEEKSDFQKEKNINMKAKMGNENENDLYITNEEKYSYLNGGEKKRIKYAYIFIQNILNYIFIEHYFPIISKPTLENFIICSLNFIKNKSQKKDAYSFFAYNLLKIYFKKNKIIDINIFYLPESIKNANTLKVFPQNGKELSQYIFVLDFFFFLLFFFFNSKHNGKNSQKMILQNYLNVLEEKMDKEGIMKKCEKIKILRNCLFSYEELVKPKNVTFTDRDNIQSGEINVENKSKKLCISFDEMEKSKMNFIDTDCICIEEKEQNLEGLEYFNFQEFSNLCIFNIFLNKKKEKKNYKYEIFLLNKFVFRFLFTFSQMPYFYENVNVYIKNYLFKKSSNFLSLFEKCVQEKVETISKSNSNAEKIYKAHGCEKKKINTYMSWNTKKKVISNKNIVKKLHLFWCSIKARDILIFFCNNYKYIFKKKNCINKLE</sequence>
<evidence type="ECO:0000313" key="3">
    <source>
        <dbReference type="EMBL" id="VEV55044.1"/>
    </source>
</evidence>
<feature type="compositionally biased region" description="Basic and acidic residues" evidence="1">
    <location>
        <begin position="595"/>
        <end position="617"/>
    </location>
</feature>
<keyword evidence="2" id="KW-0472">Membrane</keyword>
<proteinExistence type="predicted"/>
<dbReference type="RefSeq" id="XP_008625925.2">
    <property type="nucleotide sequence ID" value="XM_008627703.2"/>
</dbReference>
<dbReference type="Proteomes" id="UP000290582">
    <property type="component" value="Chromosome PVVCY_04"/>
</dbReference>
<evidence type="ECO:0000313" key="4">
    <source>
        <dbReference type="Proteomes" id="UP000290582"/>
    </source>
</evidence>
<feature type="transmembrane region" description="Helical" evidence="2">
    <location>
        <begin position="1392"/>
        <end position="1412"/>
    </location>
</feature>
<dbReference type="KEGG" id="pvv:PVVCY_0401420"/>
<reference evidence="3 4" key="1">
    <citation type="submission" date="2019-01" db="EMBL/GenBank/DDBJ databases">
        <authorList>
            <person name="Ramaprasad A."/>
        </authorList>
    </citation>
    <scope>NUCLEOTIDE SEQUENCE [LARGE SCALE GENOMIC DNA]</scope>
</reference>
<feature type="region of interest" description="Disordered" evidence="1">
    <location>
        <begin position="595"/>
        <end position="621"/>
    </location>
</feature>
<dbReference type="OrthoDB" id="377452at2759"/>
<evidence type="ECO:0000256" key="2">
    <source>
        <dbReference type="SAM" id="Phobius"/>
    </source>
</evidence>
<keyword evidence="2" id="KW-1133">Transmembrane helix</keyword>
<evidence type="ECO:0000256" key="1">
    <source>
        <dbReference type="SAM" id="MobiDB-lite"/>
    </source>
</evidence>
<dbReference type="GeneID" id="19962266"/>
<gene>
    <name evidence="3" type="ORF">PVVCY_0401420</name>
</gene>